<dbReference type="Proteomes" id="UP000717981">
    <property type="component" value="Unassembled WGS sequence"/>
</dbReference>
<organism evidence="2 3">
    <name type="scientific">Pseudoxanthomonas taiwanensis</name>
    <dbReference type="NCBI Taxonomy" id="176598"/>
    <lineage>
        <taxon>Bacteria</taxon>
        <taxon>Pseudomonadati</taxon>
        <taxon>Pseudomonadota</taxon>
        <taxon>Gammaproteobacteria</taxon>
        <taxon>Lysobacterales</taxon>
        <taxon>Lysobacteraceae</taxon>
        <taxon>Pseudoxanthomonas</taxon>
    </lineage>
</organism>
<dbReference type="OrthoDB" id="1299654at2"/>
<dbReference type="AlphaFoldDB" id="A0A921TF44"/>
<gene>
    <name evidence="2" type="ORF">CR938_09805</name>
</gene>
<dbReference type="RefSeq" id="WP_162124840.1">
    <property type="nucleotide sequence ID" value="NZ_PDWK01000047.1"/>
</dbReference>
<comment type="caution">
    <text evidence="2">The sequence shown here is derived from an EMBL/GenBank/DDBJ whole genome shotgun (WGS) entry which is preliminary data.</text>
</comment>
<protein>
    <submittedName>
        <fullName evidence="2">Uncharacterized protein</fullName>
    </submittedName>
</protein>
<keyword evidence="1" id="KW-0732">Signal</keyword>
<feature type="signal peptide" evidence="1">
    <location>
        <begin position="1"/>
        <end position="23"/>
    </location>
</feature>
<accession>A0A921TF44</accession>
<feature type="chain" id="PRO_5037825635" evidence="1">
    <location>
        <begin position="24"/>
        <end position="433"/>
    </location>
</feature>
<dbReference type="EMBL" id="PDWK01000047">
    <property type="protein sequence ID" value="KAF1688501.1"/>
    <property type="molecule type" value="Genomic_DNA"/>
</dbReference>
<evidence type="ECO:0000256" key="1">
    <source>
        <dbReference type="SAM" id="SignalP"/>
    </source>
</evidence>
<reference evidence="2" key="1">
    <citation type="submission" date="2017-10" db="EMBL/GenBank/DDBJ databases">
        <title>Whole genome sequencing of members of genus Pseudoxanthomonas.</title>
        <authorList>
            <person name="Kumar S."/>
            <person name="Bansal K."/>
            <person name="Kaur A."/>
            <person name="Patil P."/>
            <person name="Sharma S."/>
            <person name="Patil P.B."/>
        </authorList>
    </citation>
    <scope>NUCLEOTIDE SEQUENCE</scope>
    <source>
        <strain evidence="2">DSM 22914</strain>
    </source>
</reference>
<name>A0A921TF44_9GAMM</name>
<evidence type="ECO:0000313" key="3">
    <source>
        <dbReference type="Proteomes" id="UP000717981"/>
    </source>
</evidence>
<evidence type="ECO:0000313" key="2">
    <source>
        <dbReference type="EMBL" id="KAF1688501.1"/>
    </source>
</evidence>
<keyword evidence="3" id="KW-1185">Reference proteome</keyword>
<sequence length="433" mass="47254">MSRRHRLHLACLGLLAAALPARAAPDPAIAAHVFQQAREICQADAGQLWGRSLCGPIMIVDPRDRGMVANQADAEGVLSPTGEVHAGTLPAGVMVANTAIDWAGERWTQLMWPVSADPDMLRAMVVHELFHRIQPELGLRVPEGDNAHLDTLEGRYLLQMEWRALARALMALDAQARRGHVADALAFRQERRRLFPKAAAAENALELNEGLAEYTGARLGLRLPEQRLAYATYALARQLDAPSFVRSFAYASGPAYGLLLDEALPDWRRGLGGDTDLGALLAQAWRIGPARPGEVATRSRRYDPDGSLRLAEERRDAERQARLAAWRASLVDGPVIVLPLKRTRMQMNPQTLVPLDDIGTVYPVLRLADEWGELVVEGGAALVANAPRRAVVAVPRGGDLLAGDGWTLHLAPGWKLVPGERQGDWTLKQEAAP</sequence>
<proteinExistence type="predicted"/>